<gene>
    <name evidence="6" type="ORF">NPIL_87681</name>
</gene>
<dbReference type="GO" id="GO:0005730">
    <property type="term" value="C:nucleolus"/>
    <property type="evidence" value="ECO:0007669"/>
    <property type="project" value="UniProtKB-SubCell"/>
</dbReference>
<evidence type="ECO:0000313" key="6">
    <source>
        <dbReference type="EMBL" id="GFT43182.1"/>
    </source>
</evidence>
<dbReference type="FunFam" id="3.30.1370.10:FF:000009">
    <property type="entry name" value="RNA-binding protein PNO1"/>
    <property type="match status" value="1"/>
</dbReference>
<evidence type="ECO:0000313" key="7">
    <source>
        <dbReference type="Proteomes" id="UP000887013"/>
    </source>
</evidence>
<keyword evidence="4" id="KW-0539">Nucleus</keyword>
<evidence type="ECO:0000256" key="4">
    <source>
        <dbReference type="ARBA" id="ARBA00023242"/>
    </source>
</evidence>
<dbReference type="CDD" id="cd22392">
    <property type="entry name" value="KH-I_PNO1_rpt2"/>
    <property type="match status" value="1"/>
</dbReference>
<dbReference type="InterPro" id="IPR036612">
    <property type="entry name" value="KH_dom_type_1_sf"/>
</dbReference>
<dbReference type="CDD" id="cd22391">
    <property type="entry name" value="KH-I_PNO1_rpt1"/>
    <property type="match status" value="1"/>
</dbReference>
<name>A0A8X6P1P1_NEPPI</name>
<protein>
    <submittedName>
        <fullName evidence="6">RNA-binding protein pno1</fullName>
    </submittedName>
</protein>
<feature type="domain" description="K Homology" evidence="5">
    <location>
        <begin position="171"/>
        <end position="236"/>
    </location>
</feature>
<dbReference type="InterPro" id="IPR055211">
    <property type="entry name" value="KH_PNO1_2nd"/>
</dbReference>
<keyword evidence="3" id="KW-0694">RNA-binding</keyword>
<keyword evidence="7" id="KW-1185">Reference proteome</keyword>
<evidence type="ECO:0000256" key="2">
    <source>
        <dbReference type="ARBA" id="ARBA00007515"/>
    </source>
</evidence>
<dbReference type="InterPro" id="IPR004087">
    <property type="entry name" value="KH_dom"/>
</dbReference>
<comment type="caution">
    <text evidence="6">The sequence shown here is derived from an EMBL/GenBank/DDBJ whole genome shotgun (WGS) entry which is preliminary data.</text>
</comment>
<dbReference type="SMART" id="SM00322">
    <property type="entry name" value="KH"/>
    <property type="match status" value="1"/>
</dbReference>
<dbReference type="PANTHER" id="PTHR12826">
    <property type="entry name" value="RIBONUCLEASE Y"/>
    <property type="match status" value="1"/>
</dbReference>
<evidence type="ECO:0000256" key="3">
    <source>
        <dbReference type="ARBA" id="ARBA00022884"/>
    </source>
</evidence>
<dbReference type="Proteomes" id="UP000887013">
    <property type="component" value="Unassembled WGS sequence"/>
</dbReference>
<organism evidence="6 7">
    <name type="scientific">Nephila pilipes</name>
    <name type="common">Giant wood spider</name>
    <name type="synonym">Nephila maculata</name>
    <dbReference type="NCBI Taxonomy" id="299642"/>
    <lineage>
        <taxon>Eukaryota</taxon>
        <taxon>Metazoa</taxon>
        <taxon>Ecdysozoa</taxon>
        <taxon>Arthropoda</taxon>
        <taxon>Chelicerata</taxon>
        <taxon>Arachnida</taxon>
        <taxon>Araneae</taxon>
        <taxon>Araneomorphae</taxon>
        <taxon>Entelegynae</taxon>
        <taxon>Araneoidea</taxon>
        <taxon>Nephilidae</taxon>
        <taxon>Nephila</taxon>
    </lineage>
</organism>
<dbReference type="Gene3D" id="3.30.1370.10">
    <property type="entry name" value="K Homology domain, type 1"/>
    <property type="match status" value="2"/>
</dbReference>
<dbReference type="EMBL" id="BMAW01015357">
    <property type="protein sequence ID" value="GFT43182.1"/>
    <property type="molecule type" value="Genomic_DNA"/>
</dbReference>
<dbReference type="AlphaFoldDB" id="A0A8X6P1P1"/>
<comment type="subcellular location">
    <subcellularLocation>
        <location evidence="1">Nucleus</location>
        <location evidence="1">Nucleolus</location>
    </subcellularLocation>
</comment>
<evidence type="ECO:0000259" key="5">
    <source>
        <dbReference type="SMART" id="SM00322"/>
    </source>
</evidence>
<dbReference type="PANTHER" id="PTHR12826:SF13">
    <property type="entry name" value="RNA-BINDING PROTEIN PNO1"/>
    <property type="match status" value="1"/>
</dbReference>
<dbReference type="OrthoDB" id="1932641at2759"/>
<dbReference type="FunFam" id="3.30.1370.10:FF:000048">
    <property type="entry name" value="RNA-binding protein PNO1 isoform X2"/>
    <property type="match status" value="1"/>
</dbReference>
<dbReference type="Pfam" id="PF22891">
    <property type="entry name" value="KH_PNO1_2nd"/>
    <property type="match status" value="1"/>
</dbReference>
<sequence length="258" mass="29465">MHVISLKLSGRYSLLAKFYNNLEKMTKDQSTIEKELGKSDETWSVQKSRKRKREVMEVDPSKKRPYFPPAKKSALDKAREMRKVRIPQNRFAPLKANWSKIYQVIVEHLNLQVRFNLKARMVELKTCEETKEISAIQKAADFVRAFALGFDVDDAIALVRLDELFLESFDVRDVKTLHGDHLARAIGRLVGKNGKTKYTIENATKTRIVVADSKIHLMGSYQNIRAARTTLCNLILGSAPSKVYGNLRNISNRLADSI</sequence>
<comment type="similarity">
    <text evidence="2">Belongs to the PNO1 family.</text>
</comment>
<dbReference type="GO" id="GO:0003723">
    <property type="term" value="F:RNA binding"/>
    <property type="evidence" value="ECO:0007669"/>
    <property type="project" value="UniProtKB-KW"/>
</dbReference>
<accession>A0A8X6P1P1</accession>
<reference evidence="6" key="1">
    <citation type="submission" date="2020-08" db="EMBL/GenBank/DDBJ databases">
        <title>Multicomponent nature underlies the extraordinary mechanical properties of spider dragline silk.</title>
        <authorList>
            <person name="Kono N."/>
            <person name="Nakamura H."/>
            <person name="Mori M."/>
            <person name="Yoshida Y."/>
            <person name="Ohtoshi R."/>
            <person name="Malay A.D."/>
            <person name="Moran D.A.P."/>
            <person name="Tomita M."/>
            <person name="Numata K."/>
            <person name="Arakawa K."/>
        </authorList>
    </citation>
    <scope>NUCLEOTIDE SEQUENCE</scope>
</reference>
<dbReference type="SUPFAM" id="SSF54791">
    <property type="entry name" value="Eukaryotic type KH-domain (KH-domain type I)"/>
    <property type="match status" value="1"/>
</dbReference>
<dbReference type="InterPro" id="IPR055212">
    <property type="entry name" value="KH-I_PNO1_first"/>
</dbReference>
<proteinExistence type="inferred from homology"/>
<evidence type="ECO:0000256" key="1">
    <source>
        <dbReference type="ARBA" id="ARBA00004604"/>
    </source>
</evidence>